<dbReference type="Proteomes" id="UP000504609">
    <property type="component" value="Unplaced"/>
</dbReference>
<sequence>MEKEEEPKFASFPNLELDSHGVLSRNEKSVSDGTDEAKSAKSGCHSLENAAPQNQRYTTFVPRALNQQHARERSSPLPVSSAVNDRLHPPQNLANLQSPLSQPHQFVFSLQPFWVQPHPSIAQPQCYPVGYPTYPGFPGSWDASIWGAQTQPLLFPGMSNYSRASYGFVSSQCWSMPAPNCITSSSVQPLSRGVIKPPEKLSKTHQRLWGAQSAENVQMWNMIGQVQGELGECKGRLIKLEAEISSFRSAAATDEAAVGVGNGGIMVKRRRSKRAVAPVCSQHSLQTRTRIRKPRMGRTKPNVLEKESLNKVDDKQQSTPMEMLADEEQQGGA</sequence>
<organism evidence="2 3">
    <name type="scientific">Cucurbita moschata</name>
    <name type="common">Winter crookneck squash</name>
    <name type="synonym">Cucurbita pepo var. moschata</name>
    <dbReference type="NCBI Taxonomy" id="3662"/>
    <lineage>
        <taxon>Eukaryota</taxon>
        <taxon>Viridiplantae</taxon>
        <taxon>Streptophyta</taxon>
        <taxon>Embryophyta</taxon>
        <taxon>Tracheophyta</taxon>
        <taxon>Spermatophyta</taxon>
        <taxon>Magnoliopsida</taxon>
        <taxon>eudicotyledons</taxon>
        <taxon>Gunneridae</taxon>
        <taxon>Pentapetalae</taxon>
        <taxon>rosids</taxon>
        <taxon>fabids</taxon>
        <taxon>Cucurbitales</taxon>
        <taxon>Cucurbitaceae</taxon>
        <taxon>Cucurbiteae</taxon>
        <taxon>Cucurbita</taxon>
    </lineage>
</organism>
<dbReference type="KEGG" id="cmos:111463624"/>
<feature type="compositionally biased region" description="Basic and acidic residues" evidence="1">
    <location>
        <begin position="303"/>
        <end position="316"/>
    </location>
</feature>
<feature type="compositionally biased region" description="Acidic residues" evidence="1">
    <location>
        <begin position="324"/>
        <end position="333"/>
    </location>
</feature>
<evidence type="ECO:0000313" key="3">
    <source>
        <dbReference type="RefSeq" id="XP_022963410.1"/>
    </source>
</evidence>
<protein>
    <submittedName>
        <fullName evidence="3">Uncharacterized protein LOC111463624</fullName>
    </submittedName>
</protein>
<accession>A0A6J1HHX5</accession>
<feature type="region of interest" description="Disordered" evidence="1">
    <location>
        <begin position="294"/>
        <end position="333"/>
    </location>
</feature>
<name>A0A6J1HHX5_CUCMO</name>
<dbReference type="GeneID" id="111463624"/>
<proteinExistence type="predicted"/>
<feature type="region of interest" description="Disordered" evidence="1">
    <location>
        <begin position="1"/>
        <end position="91"/>
    </location>
</feature>
<dbReference type="RefSeq" id="XP_022963410.1">
    <property type="nucleotide sequence ID" value="XM_023107642.1"/>
</dbReference>
<feature type="compositionally biased region" description="Basic and acidic residues" evidence="1">
    <location>
        <begin position="25"/>
        <end position="39"/>
    </location>
</feature>
<reference evidence="3" key="1">
    <citation type="submission" date="2025-08" db="UniProtKB">
        <authorList>
            <consortium name="RefSeq"/>
        </authorList>
    </citation>
    <scope>IDENTIFICATION</scope>
    <source>
        <tissue evidence="3">Young leaves</tissue>
    </source>
</reference>
<evidence type="ECO:0000313" key="2">
    <source>
        <dbReference type="Proteomes" id="UP000504609"/>
    </source>
</evidence>
<evidence type="ECO:0000256" key="1">
    <source>
        <dbReference type="SAM" id="MobiDB-lite"/>
    </source>
</evidence>
<dbReference type="AlphaFoldDB" id="A0A6J1HHX5"/>
<keyword evidence="2" id="KW-1185">Reference proteome</keyword>
<gene>
    <name evidence="3" type="primary">LOC111463624</name>
</gene>